<evidence type="ECO:0000256" key="1">
    <source>
        <dbReference type="ARBA" id="ARBA00001947"/>
    </source>
</evidence>
<evidence type="ECO:0000313" key="8">
    <source>
        <dbReference type="Proteomes" id="UP000703269"/>
    </source>
</evidence>
<evidence type="ECO:0000256" key="2">
    <source>
        <dbReference type="ARBA" id="ARBA00007749"/>
    </source>
</evidence>
<keyword evidence="3" id="KW-0479">Metal-binding</keyword>
<evidence type="ECO:0000313" key="7">
    <source>
        <dbReference type="EMBL" id="GJE96191.1"/>
    </source>
</evidence>
<comment type="caution">
    <text evidence="7">The sequence shown here is derived from an EMBL/GenBank/DDBJ whole genome shotgun (WGS) entry which is preliminary data.</text>
</comment>
<dbReference type="OrthoDB" id="10250730at2759"/>
<evidence type="ECO:0000259" key="6">
    <source>
        <dbReference type="SMART" id="SM00849"/>
    </source>
</evidence>
<name>A0A9P3LI53_9APHY</name>
<dbReference type="AlphaFoldDB" id="A0A9P3LI53"/>
<dbReference type="Proteomes" id="UP000703269">
    <property type="component" value="Unassembled WGS sequence"/>
</dbReference>
<dbReference type="SUPFAM" id="SSF56281">
    <property type="entry name" value="Metallo-hydrolase/oxidoreductase"/>
    <property type="match status" value="1"/>
</dbReference>
<comment type="similarity">
    <text evidence="2">Belongs to the metallo-beta-lactamase superfamily.</text>
</comment>
<feature type="domain" description="Metallo-beta-lactamase" evidence="6">
    <location>
        <begin position="49"/>
        <end position="282"/>
    </location>
</feature>
<comment type="cofactor">
    <cofactor evidence="1">
        <name>Zn(2+)</name>
        <dbReference type="ChEBI" id="CHEBI:29105"/>
    </cofactor>
</comment>
<keyword evidence="8" id="KW-1185">Reference proteome</keyword>
<dbReference type="GO" id="GO:0046872">
    <property type="term" value="F:metal ion binding"/>
    <property type="evidence" value="ECO:0007669"/>
    <property type="project" value="UniProtKB-KW"/>
</dbReference>
<dbReference type="InterPro" id="IPR001279">
    <property type="entry name" value="Metallo-B-lactamas"/>
</dbReference>
<dbReference type="Gene3D" id="3.60.15.10">
    <property type="entry name" value="Ribonuclease Z/Hydroxyacylglutathione hydrolase-like"/>
    <property type="match status" value="1"/>
</dbReference>
<sequence>MATPQPCSLPQAKEDQAYVEVSALDGGFVDLPTMYFVLDVAQEKVPRCPSLAFYIVHIPTGTHLLFDLGLRRDIDACPPAVQAIVKMLPVTVPPGTAVEESLVAGGISPQSVQTVVLSHLHFDHIGNTSSFTNATFVLGAGSRELLENSYPSDPKSQIWPDAVPAERTRYLSDADFSTSIGPFPNAHDYFGDGSLYIVEAPGHCPGHVNILARTSSDGAWIYLAGDTAHDKRLITGEKEVAFRIDEHGHMLCAHAHKDDAVEHIRRVGSLLKVPRVHVLLAHDWEWYEENKGGAAFLPGKIPPM</sequence>
<dbReference type="CDD" id="cd07730">
    <property type="entry name" value="metallo-hydrolase-like_MBL-fold"/>
    <property type="match status" value="1"/>
</dbReference>
<accession>A0A9P3LI53</accession>
<protein>
    <submittedName>
        <fullName evidence="7">Metallo-hydrolase/oxidoreductase</fullName>
    </submittedName>
</protein>
<dbReference type="EMBL" id="BPQB01000057">
    <property type="protein sequence ID" value="GJE96191.1"/>
    <property type="molecule type" value="Genomic_DNA"/>
</dbReference>
<organism evidence="7 8">
    <name type="scientific">Phanerochaete sordida</name>
    <dbReference type="NCBI Taxonomy" id="48140"/>
    <lineage>
        <taxon>Eukaryota</taxon>
        <taxon>Fungi</taxon>
        <taxon>Dikarya</taxon>
        <taxon>Basidiomycota</taxon>
        <taxon>Agaricomycotina</taxon>
        <taxon>Agaricomycetes</taxon>
        <taxon>Polyporales</taxon>
        <taxon>Phanerochaetaceae</taxon>
        <taxon>Phanerochaete</taxon>
    </lineage>
</organism>
<gene>
    <name evidence="7" type="ORF">PsYK624_123840</name>
</gene>
<evidence type="ECO:0000256" key="4">
    <source>
        <dbReference type="ARBA" id="ARBA00022801"/>
    </source>
</evidence>
<dbReference type="SMART" id="SM00849">
    <property type="entry name" value="Lactamase_B"/>
    <property type="match status" value="1"/>
</dbReference>
<dbReference type="InterPro" id="IPR051013">
    <property type="entry name" value="MBL_superfamily_lactonases"/>
</dbReference>
<evidence type="ECO:0000256" key="5">
    <source>
        <dbReference type="ARBA" id="ARBA00022833"/>
    </source>
</evidence>
<keyword evidence="5" id="KW-0862">Zinc</keyword>
<dbReference type="InterPro" id="IPR036866">
    <property type="entry name" value="RibonucZ/Hydroxyglut_hydro"/>
</dbReference>
<keyword evidence="4" id="KW-0378">Hydrolase</keyword>
<reference evidence="7 8" key="1">
    <citation type="submission" date="2021-08" db="EMBL/GenBank/DDBJ databases">
        <title>Draft Genome Sequence of Phanerochaete sordida strain YK-624.</title>
        <authorList>
            <person name="Mori T."/>
            <person name="Dohra H."/>
            <person name="Suzuki T."/>
            <person name="Kawagishi H."/>
            <person name="Hirai H."/>
        </authorList>
    </citation>
    <scope>NUCLEOTIDE SEQUENCE [LARGE SCALE GENOMIC DNA]</scope>
    <source>
        <strain evidence="7 8">YK-624</strain>
    </source>
</reference>
<dbReference type="GO" id="GO:0016787">
    <property type="term" value="F:hydrolase activity"/>
    <property type="evidence" value="ECO:0007669"/>
    <property type="project" value="UniProtKB-KW"/>
</dbReference>
<proteinExistence type="inferred from homology"/>
<dbReference type="Pfam" id="PF00753">
    <property type="entry name" value="Lactamase_B"/>
    <property type="match status" value="1"/>
</dbReference>
<dbReference type="PANTHER" id="PTHR42978:SF2">
    <property type="entry name" value="102 KBASES UNSTABLE REGION: FROM 1 TO 119443"/>
    <property type="match status" value="1"/>
</dbReference>
<dbReference type="PANTHER" id="PTHR42978">
    <property type="entry name" value="QUORUM-QUENCHING LACTONASE YTNP-RELATED-RELATED"/>
    <property type="match status" value="1"/>
</dbReference>
<evidence type="ECO:0000256" key="3">
    <source>
        <dbReference type="ARBA" id="ARBA00022723"/>
    </source>
</evidence>